<dbReference type="GO" id="GO:0045134">
    <property type="term" value="F:UDP phosphatase activity"/>
    <property type="evidence" value="ECO:0007669"/>
    <property type="project" value="TreeGrafter"/>
</dbReference>
<dbReference type="GO" id="GO:0004382">
    <property type="term" value="F:GDP phosphatase activity"/>
    <property type="evidence" value="ECO:0007669"/>
    <property type="project" value="TreeGrafter"/>
</dbReference>
<dbReference type="GO" id="GO:0046036">
    <property type="term" value="P:CTP metabolic process"/>
    <property type="evidence" value="ECO:0007669"/>
    <property type="project" value="TreeGrafter"/>
</dbReference>
<organism evidence="6 7">
    <name type="scientific">Cylicostephanus goldi</name>
    <name type="common">Nematode worm</name>
    <dbReference type="NCBI Taxonomy" id="71465"/>
    <lineage>
        <taxon>Eukaryota</taxon>
        <taxon>Metazoa</taxon>
        <taxon>Ecdysozoa</taxon>
        <taxon>Nematoda</taxon>
        <taxon>Chromadorea</taxon>
        <taxon>Rhabditida</taxon>
        <taxon>Rhabditina</taxon>
        <taxon>Rhabditomorpha</taxon>
        <taxon>Strongyloidea</taxon>
        <taxon>Strongylidae</taxon>
        <taxon>Cylicostephanus</taxon>
    </lineage>
</organism>
<gene>
    <name evidence="6" type="ORF">CGOC_LOCUS11463</name>
</gene>
<evidence type="ECO:0000256" key="2">
    <source>
        <dbReference type="ARBA" id="ARBA00022801"/>
    </source>
</evidence>
<comment type="similarity">
    <text evidence="1 5">Belongs to the GDA1/CD39 NTPase family.</text>
</comment>
<name>A0A3P7NG98_CYLGO</name>
<keyword evidence="7" id="KW-1185">Reference proteome</keyword>
<dbReference type="PROSITE" id="PS01238">
    <property type="entry name" value="GDA1_CD39_NTPASE"/>
    <property type="match status" value="1"/>
</dbReference>
<proteinExistence type="inferred from homology"/>
<sequence>MECICIYVMYFRSDKELINISPALDHLNTPVVKKISPGLSSFQDHPHEAAEYVKPLLDYVSQFIPLDKLPYTPVFLLATAGMRLVPEKQQQAILYDLHTKLPQMTPMQIMKEHIRIIEGRWEGIYSWIAINYILGNFKGGWNSSLVRPETVGMIDMGGASMQIAFEMDQKDEFRSENVEN</sequence>
<dbReference type="EMBL" id="UYRV01116560">
    <property type="protein sequence ID" value="VDN30151.1"/>
    <property type="molecule type" value="Genomic_DNA"/>
</dbReference>
<dbReference type="Gene3D" id="3.30.420.540">
    <property type="match status" value="1"/>
</dbReference>
<evidence type="ECO:0000256" key="1">
    <source>
        <dbReference type="ARBA" id="ARBA00009283"/>
    </source>
</evidence>
<dbReference type="Gene3D" id="3.30.420.40">
    <property type="match status" value="1"/>
</dbReference>
<evidence type="ECO:0000256" key="4">
    <source>
        <dbReference type="PIRSR" id="PIRSR600407-2"/>
    </source>
</evidence>
<evidence type="ECO:0000313" key="7">
    <source>
        <dbReference type="Proteomes" id="UP000271889"/>
    </source>
</evidence>
<dbReference type="GO" id="GO:0017111">
    <property type="term" value="F:ribonucleoside triphosphate phosphatase activity"/>
    <property type="evidence" value="ECO:0007669"/>
    <property type="project" value="TreeGrafter"/>
</dbReference>
<evidence type="ECO:0000256" key="5">
    <source>
        <dbReference type="RuleBase" id="RU003833"/>
    </source>
</evidence>
<keyword evidence="4" id="KW-0067">ATP-binding</keyword>
<dbReference type="OrthoDB" id="6372431at2759"/>
<evidence type="ECO:0000313" key="6">
    <source>
        <dbReference type="EMBL" id="VDN30151.1"/>
    </source>
</evidence>
<dbReference type="GO" id="GO:0005524">
    <property type="term" value="F:ATP binding"/>
    <property type="evidence" value="ECO:0007669"/>
    <property type="project" value="UniProtKB-KW"/>
</dbReference>
<feature type="non-terminal residue" evidence="6">
    <location>
        <position position="180"/>
    </location>
</feature>
<keyword evidence="4" id="KW-0547">Nucleotide-binding</keyword>
<reference evidence="6 7" key="1">
    <citation type="submission" date="2018-11" db="EMBL/GenBank/DDBJ databases">
        <authorList>
            <consortium name="Pathogen Informatics"/>
        </authorList>
    </citation>
    <scope>NUCLEOTIDE SEQUENCE [LARGE SCALE GENOMIC DNA]</scope>
</reference>
<dbReference type="GO" id="GO:0016020">
    <property type="term" value="C:membrane"/>
    <property type="evidence" value="ECO:0007669"/>
    <property type="project" value="TreeGrafter"/>
</dbReference>
<accession>A0A3P7NG98</accession>
<feature type="binding site" evidence="4">
    <location>
        <begin position="158"/>
        <end position="162"/>
    </location>
    <ligand>
        <name>ATP</name>
        <dbReference type="ChEBI" id="CHEBI:30616"/>
    </ligand>
</feature>
<dbReference type="InterPro" id="IPR000407">
    <property type="entry name" value="GDA1_CD39_NTPase"/>
</dbReference>
<dbReference type="Proteomes" id="UP000271889">
    <property type="component" value="Unassembled WGS sequence"/>
</dbReference>
<dbReference type="GO" id="GO:0006256">
    <property type="term" value="P:UDP catabolic process"/>
    <property type="evidence" value="ECO:0007669"/>
    <property type="project" value="TreeGrafter"/>
</dbReference>
<dbReference type="PANTHER" id="PTHR11782">
    <property type="entry name" value="ADENOSINE/GUANOSINE DIPHOSPHATASE"/>
    <property type="match status" value="1"/>
</dbReference>
<dbReference type="GO" id="GO:0005794">
    <property type="term" value="C:Golgi apparatus"/>
    <property type="evidence" value="ECO:0007669"/>
    <property type="project" value="TreeGrafter"/>
</dbReference>
<protein>
    <submittedName>
        <fullName evidence="6">Uncharacterized protein</fullName>
    </submittedName>
</protein>
<evidence type="ECO:0000256" key="3">
    <source>
        <dbReference type="PIRSR" id="PIRSR600407-1"/>
    </source>
</evidence>
<dbReference type="Pfam" id="PF01150">
    <property type="entry name" value="GDA1_CD39"/>
    <property type="match status" value="1"/>
</dbReference>
<keyword evidence="2 5" id="KW-0378">Hydrolase</keyword>
<dbReference type="PANTHER" id="PTHR11782:SF121">
    <property type="entry name" value="NUCLEOSIDE-DIPHOSPHATASE MIG-23"/>
    <property type="match status" value="1"/>
</dbReference>
<dbReference type="AlphaFoldDB" id="A0A3P7NG98"/>
<feature type="active site" description="Proton acceptor" evidence="3">
    <location>
        <position position="122"/>
    </location>
</feature>